<dbReference type="EC" id="2.3.1.225" evidence="11"/>
<feature type="transmembrane region" description="Helical" evidence="11 12">
    <location>
        <begin position="122"/>
        <end position="142"/>
    </location>
</feature>
<accession>A0A6C1EGH3</accession>
<evidence type="ECO:0000256" key="10">
    <source>
        <dbReference type="ARBA" id="ARBA00048048"/>
    </source>
</evidence>
<comment type="similarity">
    <text evidence="11">Belongs to the DHHC palmitoyltransferase family. PFA4 subfamily.</text>
</comment>
<feature type="domain" description="Palmitoyltransferase DHHC" evidence="13">
    <location>
        <begin position="78"/>
        <end position="203"/>
    </location>
</feature>
<evidence type="ECO:0000256" key="9">
    <source>
        <dbReference type="ARBA" id="ARBA00023315"/>
    </source>
</evidence>
<organism evidence="14 15">
    <name type="scientific">Saccharomyces pastorianus</name>
    <name type="common">Lager yeast</name>
    <name type="synonym">Saccharomyces cerevisiae x Saccharomyces eubayanus</name>
    <dbReference type="NCBI Taxonomy" id="27292"/>
    <lineage>
        <taxon>Eukaryota</taxon>
        <taxon>Fungi</taxon>
        <taxon>Dikarya</taxon>
        <taxon>Ascomycota</taxon>
        <taxon>Saccharomycotina</taxon>
        <taxon>Saccharomycetes</taxon>
        <taxon>Saccharomycetales</taxon>
        <taxon>Saccharomycetaceae</taxon>
        <taxon>Saccharomyces</taxon>
    </lineage>
</organism>
<dbReference type="Proteomes" id="UP000501346">
    <property type="component" value="Chromosome SeXV-SeVIII"/>
</dbReference>
<evidence type="ECO:0000256" key="7">
    <source>
        <dbReference type="ARBA" id="ARBA00023139"/>
    </source>
</evidence>
<evidence type="ECO:0000256" key="8">
    <source>
        <dbReference type="ARBA" id="ARBA00023288"/>
    </source>
</evidence>
<evidence type="ECO:0000256" key="6">
    <source>
        <dbReference type="ARBA" id="ARBA00023136"/>
    </source>
</evidence>
<evidence type="ECO:0000259" key="13">
    <source>
        <dbReference type="Pfam" id="PF01529"/>
    </source>
</evidence>
<feature type="transmembrane region" description="Helical" evidence="11 12">
    <location>
        <begin position="41"/>
        <end position="59"/>
    </location>
</feature>
<feature type="transmembrane region" description="Helical" evidence="11 12">
    <location>
        <begin position="163"/>
        <end position="186"/>
    </location>
</feature>
<proteinExistence type="inferred from homology"/>
<dbReference type="EMBL" id="CP049012">
    <property type="protein sequence ID" value="QID87983.1"/>
    <property type="molecule type" value="Genomic_DNA"/>
</dbReference>
<comment type="subcellular location">
    <subcellularLocation>
        <location evidence="11">Endoplasmic reticulum membrane</location>
        <topology evidence="11">Multi-pass membrane protein</topology>
    </subcellularLocation>
    <subcellularLocation>
        <location evidence="1">Membrane</location>
        <topology evidence="1">Multi-pass membrane protein</topology>
    </subcellularLocation>
</comment>
<comment type="function">
    <text evidence="11">Mediates the reversible addition of palmitate to target proteins, thereby regulating their membrane association and biological function.</text>
</comment>
<keyword evidence="5 11" id="KW-1133">Transmembrane helix</keyword>
<keyword evidence="15" id="KW-1185">Reference proteome</keyword>
<evidence type="ECO:0000313" key="14">
    <source>
        <dbReference type="EMBL" id="QID87983.1"/>
    </source>
</evidence>
<evidence type="ECO:0000313" key="15">
    <source>
        <dbReference type="Proteomes" id="UP000501346"/>
    </source>
</evidence>
<feature type="transmembrane region" description="Helical" evidence="11 12">
    <location>
        <begin position="6"/>
        <end position="29"/>
    </location>
</feature>
<dbReference type="PROSITE" id="PS50216">
    <property type="entry name" value="DHHC"/>
    <property type="match status" value="1"/>
</dbReference>
<dbReference type="GO" id="GO:0005789">
    <property type="term" value="C:endoplasmic reticulum membrane"/>
    <property type="evidence" value="ECO:0007669"/>
    <property type="project" value="UniProtKB-SubCell"/>
</dbReference>
<evidence type="ECO:0000256" key="2">
    <source>
        <dbReference type="ARBA" id="ARBA00022679"/>
    </source>
</evidence>
<evidence type="ECO:0000256" key="4">
    <source>
        <dbReference type="ARBA" id="ARBA00022824"/>
    </source>
</evidence>
<evidence type="ECO:0000256" key="3">
    <source>
        <dbReference type="ARBA" id="ARBA00022692"/>
    </source>
</evidence>
<dbReference type="AlphaFoldDB" id="A0A6C1EGH3"/>
<reference evidence="14 15" key="1">
    <citation type="journal article" date="2019" name="BMC Genomics">
        <title>Chromosome level assembly and comparative genome analysis confirm lager-brewing yeasts originated from a single hybridization.</title>
        <authorList>
            <person name="Salazar A.N."/>
            <person name="Gorter de Vries A.R."/>
            <person name="van den Broek M."/>
            <person name="Brouwers N."/>
            <person name="de la Torre Cortes P."/>
            <person name="Kuijpers N.G.A."/>
            <person name="Daran J.G."/>
            <person name="Abeel T."/>
        </authorList>
    </citation>
    <scope>NUCLEOTIDE SEQUENCE [LARGE SCALE GENOMIC DNA]</scope>
    <source>
        <strain evidence="14 15">CBS 1483</strain>
    </source>
</reference>
<comment type="domain">
    <text evidence="11 12">The DHHC domain is required for palmitoyltransferase activity.</text>
</comment>
<keyword evidence="8 11" id="KW-0449">Lipoprotein</keyword>
<protein>
    <recommendedName>
        <fullName evidence="11">Palmitoyltransferase PFA4</fullName>
        <ecNumber evidence="11">2.3.1.225</ecNumber>
    </recommendedName>
    <alternativeName>
        <fullName evidence="11">Protein S-acyltransferase</fullName>
        <shortName evidence="11">PAT</shortName>
    </alternativeName>
    <alternativeName>
        <fullName evidence="11">Protein fatty acyltransferase 4</fullName>
    </alternativeName>
</protein>
<gene>
    <name evidence="14" type="primary">PFA4_2</name>
    <name evidence="11" type="synonym">PFA4</name>
    <name evidence="14" type="ORF">GRS66_010683</name>
</gene>
<keyword evidence="7 11" id="KW-0564">Palmitate</keyword>
<sequence length="378" mass="44152">MAVKLKWPWLGIAIPTFLISFIGYGAHYFILSNFLSTLKQIAFESSLLMIWVSYYLAIYTNPGRPSPTYQPSPSVWSNYCKKCQNYKPERSHHCKACNQCVLMMDHHCPWTMNCVGFKNYPHFLRFVFWVITTTGVLFWIQVKRVCFIWQQRHLPGYLFKKSELLFLTILTPMNFFVLFTITILFLRCVFNQIINGRSQIESWDMDRLESLFDSQRLIKKLIENTWKIHPEAKSPQLERDAENLLTQHRIRFEEVVNFPYNIDLFTNAIIYLGPLHLWLWPFGAPTGDGNSFPKNDISKYDVNSSLEDIMLSLPWPPDGGKIKTVSNHSNLAIETFNEGGEQVVRSRIAQSGRSAIREKWYNDWGESLDDFGVDVDME</sequence>
<dbReference type="InterPro" id="IPR039859">
    <property type="entry name" value="PFA4/ZDH16/20/ERF2-like"/>
</dbReference>
<dbReference type="PANTHER" id="PTHR12246">
    <property type="entry name" value="PALMITOYLTRANSFERASE ZDHHC16"/>
    <property type="match status" value="1"/>
</dbReference>
<comment type="catalytic activity">
    <reaction evidence="10 11 12">
        <text>L-cysteinyl-[protein] + hexadecanoyl-CoA = S-hexadecanoyl-L-cysteinyl-[protein] + CoA</text>
        <dbReference type="Rhea" id="RHEA:36683"/>
        <dbReference type="Rhea" id="RHEA-COMP:10131"/>
        <dbReference type="Rhea" id="RHEA-COMP:11032"/>
        <dbReference type="ChEBI" id="CHEBI:29950"/>
        <dbReference type="ChEBI" id="CHEBI:57287"/>
        <dbReference type="ChEBI" id="CHEBI:57379"/>
        <dbReference type="ChEBI" id="CHEBI:74151"/>
        <dbReference type="EC" id="2.3.1.225"/>
    </reaction>
</comment>
<evidence type="ECO:0000256" key="12">
    <source>
        <dbReference type="RuleBase" id="RU079119"/>
    </source>
</evidence>
<dbReference type="InterPro" id="IPR001594">
    <property type="entry name" value="Palmitoyltrfase_DHHC"/>
</dbReference>
<dbReference type="InterPro" id="IPR033682">
    <property type="entry name" value="PFA4"/>
</dbReference>
<feature type="active site" description="S-palmitoyl cysteine intermediate" evidence="11">
    <location>
        <position position="108"/>
    </location>
</feature>
<dbReference type="GO" id="GO:0019706">
    <property type="term" value="F:protein-cysteine S-palmitoyltransferase activity"/>
    <property type="evidence" value="ECO:0007669"/>
    <property type="project" value="UniProtKB-UniRule"/>
</dbReference>
<dbReference type="OrthoDB" id="331948at2759"/>
<keyword evidence="6 11" id="KW-0472">Membrane</keyword>
<evidence type="ECO:0000256" key="11">
    <source>
        <dbReference type="HAMAP-Rule" id="MF_03199"/>
    </source>
</evidence>
<keyword evidence="2 11" id="KW-0808">Transferase</keyword>
<evidence type="ECO:0000256" key="5">
    <source>
        <dbReference type="ARBA" id="ARBA00022989"/>
    </source>
</evidence>
<dbReference type="Pfam" id="PF01529">
    <property type="entry name" value="DHHC"/>
    <property type="match status" value="1"/>
</dbReference>
<keyword evidence="3 11" id="KW-0812">Transmembrane</keyword>
<dbReference type="HAMAP" id="MF_03199">
    <property type="entry name" value="DHHC_PAT_PFA4"/>
    <property type="match status" value="1"/>
</dbReference>
<evidence type="ECO:0000256" key="1">
    <source>
        <dbReference type="ARBA" id="ARBA00004141"/>
    </source>
</evidence>
<keyword evidence="4 11" id="KW-0256">Endoplasmic reticulum</keyword>
<name>A0A6C1EGH3_SACPS</name>
<keyword evidence="9 11" id="KW-0012">Acyltransferase</keyword>